<dbReference type="AlphaFoldDB" id="A0A562PXR8"/>
<feature type="transmembrane region" description="Helical" evidence="6">
    <location>
        <begin position="36"/>
        <end position="53"/>
    </location>
</feature>
<comment type="subcellular location">
    <subcellularLocation>
        <location evidence="1">Cell membrane</location>
        <topology evidence="1">Multi-pass membrane protein</topology>
    </subcellularLocation>
</comment>
<evidence type="ECO:0000256" key="3">
    <source>
        <dbReference type="ARBA" id="ARBA00022692"/>
    </source>
</evidence>
<gene>
    <name evidence="7" type="ORF">IQ22_04054</name>
</gene>
<dbReference type="InterPro" id="IPR019108">
    <property type="entry name" value="Caa3_assmbl_CtaG-rel"/>
</dbReference>
<evidence type="ECO:0000256" key="6">
    <source>
        <dbReference type="SAM" id="Phobius"/>
    </source>
</evidence>
<keyword evidence="4 6" id="KW-1133">Transmembrane helix</keyword>
<protein>
    <submittedName>
        <fullName evidence="7">Putative membrane protein</fullName>
    </submittedName>
</protein>
<dbReference type="Pfam" id="PF09678">
    <property type="entry name" value="Caa3_CtaG"/>
    <property type="match status" value="1"/>
</dbReference>
<dbReference type="RefSeq" id="WP_145145198.1">
    <property type="nucleotide sequence ID" value="NZ_VLKY01000018.1"/>
</dbReference>
<evidence type="ECO:0000313" key="8">
    <source>
        <dbReference type="Proteomes" id="UP000316905"/>
    </source>
</evidence>
<feature type="transmembrane region" description="Helical" evidence="6">
    <location>
        <begin position="133"/>
        <end position="158"/>
    </location>
</feature>
<evidence type="ECO:0000256" key="2">
    <source>
        <dbReference type="ARBA" id="ARBA00022475"/>
    </source>
</evidence>
<sequence length="211" mass="22727">MKRRVSLVIGLLLLAVTWLGPLPALAVHSFTAHMSMHVLVIAAVAPLLALGTAQEQWDPVIQWPFLFSPVLASLIELVVVWVWHTPVLHHAARHIPFMLILEQGSYLIVGLLVWLAAFGGLPADRQARAAGGIAGLLMTSMHMTLLGVLLAMADRVLYPHAGLAPFGLTSQQDQQLGGVIMLVFGGTSYLLGGLYLLAGLLGKERDHVSTR</sequence>
<dbReference type="OrthoDB" id="9808789at2"/>
<feature type="transmembrane region" description="Helical" evidence="6">
    <location>
        <begin position="65"/>
        <end position="84"/>
    </location>
</feature>
<accession>A0A562PXR8</accession>
<keyword evidence="8" id="KW-1185">Reference proteome</keyword>
<keyword evidence="2" id="KW-1003">Cell membrane</keyword>
<evidence type="ECO:0000256" key="1">
    <source>
        <dbReference type="ARBA" id="ARBA00004651"/>
    </source>
</evidence>
<comment type="caution">
    <text evidence="7">The sequence shown here is derived from an EMBL/GenBank/DDBJ whole genome shotgun (WGS) entry which is preliminary data.</text>
</comment>
<evidence type="ECO:0000256" key="4">
    <source>
        <dbReference type="ARBA" id="ARBA00022989"/>
    </source>
</evidence>
<name>A0A562PXR8_9PSED</name>
<organism evidence="7 8">
    <name type="scientific">Pseudomonas duriflava</name>
    <dbReference type="NCBI Taxonomy" id="459528"/>
    <lineage>
        <taxon>Bacteria</taxon>
        <taxon>Pseudomonadati</taxon>
        <taxon>Pseudomonadota</taxon>
        <taxon>Gammaproteobacteria</taxon>
        <taxon>Pseudomonadales</taxon>
        <taxon>Pseudomonadaceae</taxon>
        <taxon>Pseudomonas</taxon>
    </lineage>
</organism>
<evidence type="ECO:0000313" key="7">
    <source>
        <dbReference type="EMBL" id="TWI49252.1"/>
    </source>
</evidence>
<keyword evidence="3 6" id="KW-0812">Transmembrane</keyword>
<feature type="transmembrane region" description="Helical" evidence="6">
    <location>
        <begin position="104"/>
        <end position="121"/>
    </location>
</feature>
<dbReference type="Proteomes" id="UP000316905">
    <property type="component" value="Unassembled WGS sequence"/>
</dbReference>
<keyword evidence="5 6" id="KW-0472">Membrane</keyword>
<reference evidence="7 8" key="1">
    <citation type="journal article" date="2015" name="Stand. Genomic Sci.">
        <title>Genomic Encyclopedia of Bacterial and Archaeal Type Strains, Phase III: the genomes of soil and plant-associated and newly described type strains.</title>
        <authorList>
            <person name="Whitman W.B."/>
            <person name="Woyke T."/>
            <person name="Klenk H.P."/>
            <person name="Zhou Y."/>
            <person name="Lilburn T.G."/>
            <person name="Beck B.J."/>
            <person name="De Vos P."/>
            <person name="Vandamme P."/>
            <person name="Eisen J.A."/>
            <person name="Garrity G."/>
            <person name="Hugenholtz P."/>
            <person name="Kyrpides N.C."/>
        </authorList>
    </citation>
    <scope>NUCLEOTIDE SEQUENCE [LARGE SCALE GENOMIC DNA]</scope>
    <source>
        <strain evidence="7 8">CGMCC 1.6858</strain>
    </source>
</reference>
<dbReference type="GO" id="GO:0005886">
    <property type="term" value="C:plasma membrane"/>
    <property type="evidence" value="ECO:0007669"/>
    <property type="project" value="UniProtKB-SubCell"/>
</dbReference>
<dbReference type="EMBL" id="VLKY01000018">
    <property type="protein sequence ID" value="TWI49252.1"/>
    <property type="molecule type" value="Genomic_DNA"/>
</dbReference>
<proteinExistence type="predicted"/>
<evidence type="ECO:0000256" key="5">
    <source>
        <dbReference type="ARBA" id="ARBA00023136"/>
    </source>
</evidence>
<feature type="transmembrane region" description="Helical" evidence="6">
    <location>
        <begin position="178"/>
        <end position="201"/>
    </location>
</feature>